<dbReference type="Gene3D" id="3.30.230.70">
    <property type="entry name" value="GHMP Kinase, N-terminal domain"/>
    <property type="match status" value="1"/>
</dbReference>
<evidence type="ECO:0000313" key="1">
    <source>
        <dbReference type="EMBL" id="GAH15301.1"/>
    </source>
</evidence>
<comment type="caution">
    <text evidence="1">The sequence shown here is derived from an EMBL/GenBank/DDBJ whole genome shotgun (WGS) entry which is preliminary data.</text>
</comment>
<organism evidence="1">
    <name type="scientific">marine sediment metagenome</name>
    <dbReference type="NCBI Taxonomy" id="412755"/>
    <lineage>
        <taxon>unclassified sequences</taxon>
        <taxon>metagenomes</taxon>
        <taxon>ecological metagenomes</taxon>
    </lineage>
</organism>
<feature type="non-terminal residue" evidence="1">
    <location>
        <position position="33"/>
    </location>
</feature>
<name>X1D3H1_9ZZZZ</name>
<dbReference type="InterPro" id="IPR027408">
    <property type="entry name" value="PNPase/RNase_PH_dom_sf"/>
</dbReference>
<proteinExistence type="predicted"/>
<dbReference type="AlphaFoldDB" id="X1D3H1"/>
<gene>
    <name evidence="1" type="ORF">S01H4_61978</name>
</gene>
<dbReference type="InterPro" id="IPR020568">
    <property type="entry name" value="Ribosomal_Su5_D2-typ_SF"/>
</dbReference>
<dbReference type="EMBL" id="BART01036869">
    <property type="protein sequence ID" value="GAH15301.1"/>
    <property type="molecule type" value="Genomic_DNA"/>
</dbReference>
<dbReference type="SUPFAM" id="SSF54211">
    <property type="entry name" value="Ribosomal protein S5 domain 2-like"/>
    <property type="match status" value="1"/>
</dbReference>
<reference evidence="1" key="1">
    <citation type="journal article" date="2014" name="Front. Microbiol.">
        <title>High frequency of phylogenetically diverse reductive dehalogenase-homologous genes in deep subseafloor sedimentary metagenomes.</title>
        <authorList>
            <person name="Kawai M."/>
            <person name="Futagami T."/>
            <person name="Toyoda A."/>
            <person name="Takaki Y."/>
            <person name="Nishi S."/>
            <person name="Hori S."/>
            <person name="Arai W."/>
            <person name="Tsubouchi T."/>
            <person name="Morono Y."/>
            <person name="Uchiyama I."/>
            <person name="Ito T."/>
            <person name="Fujiyama A."/>
            <person name="Inagaki F."/>
            <person name="Takami H."/>
        </authorList>
    </citation>
    <scope>NUCLEOTIDE SEQUENCE</scope>
    <source>
        <strain evidence="1">Expedition CK06-06</strain>
    </source>
</reference>
<protein>
    <submittedName>
        <fullName evidence="1">Uncharacterized protein</fullName>
    </submittedName>
</protein>
<accession>X1D3H1</accession>
<sequence length="33" mass="3919">MTDRPLRPLFDKNIRNEIQIIATVISFDQVNPY</sequence>